<accession>A0A2T2P8G5</accession>
<dbReference type="AlphaFoldDB" id="A0A2T2P8G5"/>
<feature type="region of interest" description="Disordered" evidence="1">
    <location>
        <begin position="1"/>
        <end position="64"/>
    </location>
</feature>
<feature type="compositionally biased region" description="Basic and acidic residues" evidence="1">
    <location>
        <begin position="43"/>
        <end position="54"/>
    </location>
</feature>
<organism evidence="2 3">
    <name type="scientific">Corynespora cassiicola Philippines</name>
    <dbReference type="NCBI Taxonomy" id="1448308"/>
    <lineage>
        <taxon>Eukaryota</taxon>
        <taxon>Fungi</taxon>
        <taxon>Dikarya</taxon>
        <taxon>Ascomycota</taxon>
        <taxon>Pezizomycotina</taxon>
        <taxon>Dothideomycetes</taxon>
        <taxon>Pleosporomycetidae</taxon>
        <taxon>Pleosporales</taxon>
        <taxon>Corynesporascaceae</taxon>
        <taxon>Corynespora</taxon>
    </lineage>
</organism>
<name>A0A2T2P8G5_CORCC</name>
<sequence>MRVCEGGDDVCAPPGLPGRQAARLPAAGGRLRAPPLVRRRPQSRREARVEDPLPERSCPSRSLRPLLVSSQSFARSNWPYPPPSTSPPSLASASVLARPVLPCPALPCPALPCPACPALFCRRHAVAARVQDDPGVQWLAQSGDHSLHQLTLGHSGCVALEDEVPPPPAARMRHSFHGSRNEPATSPQPPHRHSLPAP</sequence>
<keyword evidence="3" id="KW-1185">Reference proteome</keyword>
<evidence type="ECO:0000313" key="2">
    <source>
        <dbReference type="EMBL" id="PSN73937.1"/>
    </source>
</evidence>
<gene>
    <name evidence="2" type="ORF">BS50DRAFT_4138</name>
</gene>
<feature type="compositionally biased region" description="Low complexity" evidence="1">
    <location>
        <begin position="17"/>
        <end position="36"/>
    </location>
</feature>
<dbReference type="EMBL" id="KZ678128">
    <property type="protein sequence ID" value="PSN73937.1"/>
    <property type="molecule type" value="Genomic_DNA"/>
</dbReference>
<evidence type="ECO:0000313" key="3">
    <source>
        <dbReference type="Proteomes" id="UP000240883"/>
    </source>
</evidence>
<evidence type="ECO:0000256" key="1">
    <source>
        <dbReference type="SAM" id="MobiDB-lite"/>
    </source>
</evidence>
<reference evidence="2 3" key="1">
    <citation type="journal article" date="2018" name="Front. Microbiol.">
        <title>Genome-Wide Analysis of Corynespora cassiicola Leaf Fall Disease Putative Effectors.</title>
        <authorList>
            <person name="Lopez D."/>
            <person name="Ribeiro S."/>
            <person name="Label P."/>
            <person name="Fumanal B."/>
            <person name="Venisse J.S."/>
            <person name="Kohler A."/>
            <person name="de Oliveira R.R."/>
            <person name="Labutti K."/>
            <person name="Lipzen A."/>
            <person name="Lail K."/>
            <person name="Bauer D."/>
            <person name="Ohm R.A."/>
            <person name="Barry K.W."/>
            <person name="Spatafora J."/>
            <person name="Grigoriev I.V."/>
            <person name="Martin F.M."/>
            <person name="Pujade-Renaud V."/>
        </authorList>
    </citation>
    <scope>NUCLEOTIDE SEQUENCE [LARGE SCALE GENOMIC DNA]</scope>
    <source>
        <strain evidence="2 3">Philippines</strain>
    </source>
</reference>
<dbReference type="Proteomes" id="UP000240883">
    <property type="component" value="Unassembled WGS sequence"/>
</dbReference>
<protein>
    <submittedName>
        <fullName evidence="2">Uncharacterized protein</fullName>
    </submittedName>
</protein>
<proteinExistence type="predicted"/>
<feature type="region of interest" description="Disordered" evidence="1">
    <location>
        <begin position="162"/>
        <end position="198"/>
    </location>
</feature>
<feature type="compositionally biased region" description="Low complexity" evidence="1">
    <location>
        <begin position="55"/>
        <end position="64"/>
    </location>
</feature>